<evidence type="ECO:0000259" key="6">
    <source>
        <dbReference type="SMART" id="SM00906"/>
    </source>
</evidence>
<keyword evidence="2" id="KW-0805">Transcription regulation</keyword>
<sequence>MSMVICLCISSKIDDETSGLNISPASSCSANTPASIQSMNNDQLTMLQDELFDNCVFYYHRILVISDGIETIQAIILLIIYIESSYIISHVSYMLVSIAIRFAQEIGLHRQESYADLSTAEARTRQMIWWCCYCFDMEICFRSGKPPLINGLDTNIDSLDAISFHSGAEINNASNDQKENLMATFHYYSLLLTRIRSKCYNTLFVASAQTESFDSLLATLETHNMEAFKLADLMDASLRPRFYNDPEFSNVYTSLDVSNAKNILCIHFTYFSHLMVINRIPFLTGMPDNNQNDERGLSFRNLFLDSARTILVIAKNMPRENTGLSFYNWVVFFPSTAFMSLLAACINHPTAPGTYNDIKLLADISMNFFSHKKTWPVEGFSRFKVYQSKDALVDLIIKVLLRIVIGVFETKTGVLILADDAALRNHLEGTQKQFPDIFKENGDFVSQSFSQFSSTFGTQGFVRVCGTSPFSSNKKFNNSHNAAPYNGGKPIDAQSLYGREQRNSESYGRTNMSPNSPNILNPIGNTNDFFTSDDLISDYLNDDGITSIIYSQLNNLPNFFFDNNLGL</sequence>
<name>A0A0V1PQ77_9ASCO</name>
<keyword evidence="3" id="KW-0238">DNA-binding</keyword>
<dbReference type="InterPro" id="IPR050987">
    <property type="entry name" value="AtrR-like"/>
</dbReference>
<protein>
    <recommendedName>
        <fullName evidence="6">Xylanolytic transcriptional activator regulatory domain-containing protein</fullName>
    </recommendedName>
</protein>
<dbReference type="GeneID" id="26842920"/>
<evidence type="ECO:0000256" key="5">
    <source>
        <dbReference type="ARBA" id="ARBA00023242"/>
    </source>
</evidence>
<keyword evidence="5" id="KW-0539">Nucleus</keyword>
<dbReference type="GO" id="GO:0008270">
    <property type="term" value="F:zinc ion binding"/>
    <property type="evidence" value="ECO:0007669"/>
    <property type="project" value="InterPro"/>
</dbReference>
<dbReference type="GO" id="GO:0003700">
    <property type="term" value="F:DNA-binding transcription factor activity"/>
    <property type="evidence" value="ECO:0007669"/>
    <property type="project" value="InterPro"/>
</dbReference>
<dbReference type="SMART" id="SM00906">
    <property type="entry name" value="Fungal_trans"/>
    <property type="match status" value="1"/>
</dbReference>
<proteinExistence type="predicted"/>
<dbReference type="GO" id="GO:0005634">
    <property type="term" value="C:nucleus"/>
    <property type="evidence" value="ECO:0007669"/>
    <property type="project" value="UniProtKB-SubCell"/>
</dbReference>
<evidence type="ECO:0000256" key="4">
    <source>
        <dbReference type="ARBA" id="ARBA00023163"/>
    </source>
</evidence>
<reference evidence="7 8" key="1">
    <citation type="submission" date="2015-11" db="EMBL/GenBank/DDBJ databases">
        <title>The genome of Debaryomyces fabryi.</title>
        <authorList>
            <person name="Tafer H."/>
            <person name="Lopandic K."/>
        </authorList>
    </citation>
    <scope>NUCLEOTIDE SEQUENCE [LARGE SCALE GENOMIC DNA]</scope>
    <source>
        <strain evidence="7 8">CBS 789</strain>
    </source>
</reference>
<accession>A0A0V1PQ77</accession>
<keyword evidence="8" id="KW-1185">Reference proteome</keyword>
<evidence type="ECO:0000256" key="1">
    <source>
        <dbReference type="ARBA" id="ARBA00004123"/>
    </source>
</evidence>
<dbReference type="Pfam" id="PF04082">
    <property type="entry name" value="Fungal_trans"/>
    <property type="match status" value="1"/>
</dbReference>
<dbReference type="CDD" id="cd12148">
    <property type="entry name" value="fungal_TF_MHR"/>
    <property type="match status" value="1"/>
</dbReference>
<organism evidence="7 8">
    <name type="scientific">Debaryomyces fabryi</name>
    <dbReference type="NCBI Taxonomy" id="58627"/>
    <lineage>
        <taxon>Eukaryota</taxon>
        <taxon>Fungi</taxon>
        <taxon>Dikarya</taxon>
        <taxon>Ascomycota</taxon>
        <taxon>Saccharomycotina</taxon>
        <taxon>Pichiomycetes</taxon>
        <taxon>Debaryomycetaceae</taxon>
        <taxon>Debaryomyces</taxon>
    </lineage>
</organism>
<dbReference type="PANTHER" id="PTHR46910">
    <property type="entry name" value="TRANSCRIPTION FACTOR PDR1"/>
    <property type="match status" value="1"/>
</dbReference>
<dbReference type="OrthoDB" id="2123952at2759"/>
<gene>
    <name evidence="7" type="ORF">AC631_05911</name>
</gene>
<evidence type="ECO:0000313" key="8">
    <source>
        <dbReference type="Proteomes" id="UP000054251"/>
    </source>
</evidence>
<dbReference type="GO" id="GO:0003677">
    <property type="term" value="F:DNA binding"/>
    <property type="evidence" value="ECO:0007669"/>
    <property type="project" value="UniProtKB-KW"/>
</dbReference>
<dbReference type="InterPro" id="IPR007219">
    <property type="entry name" value="XnlR_reg_dom"/>
</dbReference>
<comment type="caution">
    <text evidence="7">The sequence shown here is derived from an EMBL/GenBank/DDBJ whole genome shotgun (WGS) entry which is preliminary data.</text>
</comment>
<dbReference type="EMBL" id="LMYN01000336">
    <property type="protein sequence ID" value="KRZ98330.1"/>
    <property type="molecule type" value="Genomic_DNA"/>
</dbReference>
<dbReference type="AlphaFoldDB" id="A0A0V1PQ77"/>
<evidence type="ECO:0000313" key="7">
    <source>
        <dbReference type="EMBL" id="KRZ98330.1"/>
    </source>
</evidence>
<evidence type="ECO:0000256" key="3">
    <source>
        <dbReference type="ARBA" id="ARBA00023125"/>
    </source>
</evidence>
<dbReference type="GO" id="GO:0006351">
    <property type="term" value="P:DNA-templated transcription"/>
    <property type="evidence" value="ECO:0007669"/>
    <property type="project" value="InterPro"/>
</dbReference>
<evidence type="ECO:0000256" key="2">
    <source>
        <dbReference type="ARBA" id="ARBA00023015"/>
    </source>
</evidence>
<dbReference type="RefSeq" id="XP_015464433.1">
    <property type="nucleotide sequence ID" value="XM_015614740.1"/>
</dbReference>
<comment type="subcellular location">
    <subcellularLocation>
        <location evidence="1">Nucleus</location>
    </subcellularLocation>
</comment>
<keyword evidence="4" id="KW-0804">Transcription</keyword>
<feature type="domain" description="Xylanolytic transcriptional activator regulatory" evidence="6">
    <location>
        <begin position="92"/>
        <end position="165"/>
    </location>
</feature>
<dbReference type="PANTHER" id="PTHR46910:SF37">
    <property type="entry name" value="ZN(II)2CYS6 TRANSCRIPTION FACTOR (EUROFUNG)"/>
    <property type="match status" value="1"/>
</dbReference>
<dbReference type="Proteomes" id="UP000054251">
    <property type="component" value="Unassembled WGS sequence"/>
</dbReference>